<dbReference type="RefSeq" id="WP_262567193.1">
    <property type="nucleotide sequence ID" value="NZ_JAPFCC010000001.1"/>
</dbReference>
<organism evidence="2 3">
    <name type="scientific">Endozoicomonas gorgoniicola</name>
    <dbReference type="NCBI Taxonomy" id="1234144"/>
    <lineage>
        <taxon>Bacteria</taxon>
        <taxon>Pseudomonadati</taxon>
        <taxon>Pseudomonadota</taxon>
        <taxon>Gammaproteobacteria</taxon>
        <taxon>Oceanospirillales</taxon>
        <taxon>Endozoicomonadaceae</taxon>
        <taxon>Endozoicomonas</taxon>
    </lineage>
</organism>
<keyword evidence="1" id="KW-0812">Transmembrane</keyword>
<reference evidence="2 3" key="1">
    <citation type="submission" date="2022-10" db="EMBL/GenBank/DDBJ databases">
        <title>High-quality genome sequences of two octocoral-associated bacteria, Endozoicomonas euniceicola EF212 and Endozoicomonas gorgoniicola PS125.</title>
        <authorList>
            <person name="Chiou Y.-J."/>
            <person name="Chen Y.-H."/>
        </authorList>
    </citation>
    <scope>NUCLEOTIDE SEQUENCE [LARGE SCALE GENOMIC DNA]</scope>
    <source>
        <strain evidence="2 3">PS125</strain>
    </source>
</reference>
<proteinExistence type="predicted"/>
<evidence type="ECO:0000313" key="2">
    <source>
        <dbReference type="EMBL" id="MCW7552211.1"/>
    </source>
</evidence>
<keyword evidence="1" id="KW-0472">Membrane</keyword>
<comment type="caution">
    <text evidence="2">The sequence shown here is derived from an EMBL/GenBank/DDBJ whole genome shotgun (WGS) entry which is preliminary data.</text>
</comment>
<protein>
    <submittedName>
        <fullName evidence="2">DUF58 domain-containing protein</fullName>
    </submittedName>
</protein>
<evidence type="ECO:0000256" key="1">
    <source>
        <dbReference type="SAM" id="Phobius"/>
    </source>
</evidence>
<name>A0ABT3MS64_9GAMM</name>
<dbReference type="Proteomes" id="UP001209854">
    <property type="component" value="Unassembled WGS sequence"/>
</dbReference>
<feature type="transmembrane region" description="Helical" evidence="1">
    <location>
        <begin position="61"/>
        <end position="81"/>
    </location>
</feature>
<keyword evidence="1" id="KW-1133">Transmembrane helix</keyword>
<dbReference type="EMBL" id="JAPFCC010000001">
    <property type="protein sequence ID" value="MCW7552211.1"/>
    <property type="molecule type" value="Genomic_DNA"/>
</dbReference>
<evidence type="ECO:0000313" key="3">
    <source>
        <dbReference type="Proteomes" id="UP001209854"/>
    </source>
</evidence>
<feature type="transmembrane region" description="Helical" evidence="1">
    <location>
        <begin position="32"/>
        <end position="55"/>
    </location>
</feature>
<accession>A0ABT3MS64</accession>
<sequence length="333" mass="37090">MAGLQSLKQKARQLVLGNIAPARQVTLSQRRIYILPGMAGMLWLLVAFLLFLMAVNYTNSLAFAMSFFMVSLFMLAILHTWRNLAGLTIRSLGGEPAHVGQPVQVKLEIDGHNRERIAIKVGWPDHENLNVDTRGSTQIDLRITGQKRGWLSPGLLRIESQYPLGLCKTWSWLSLETGVLVYPAVDDSLPLPLSQNANGTQAGAMMLGQEEFSGVRRYQAGDSSGHVDWKGFARRHELNTKIFDQPVGLDCMLSLNDTPGHELEDQLPVLTAWCLRCERQKRPYGLSLPGVTISPCMGQRHLSECLQSLALFQIKKLQVKTLQVETFQVETGA</sequence>
<dbReference type="PANTHER" id="PTHR34351:SF1">
    <property type="entry name" value="SLR1927 PROTEIN"/>
    <property type="match status" value="1"/>
</dbReference>
<gene>
    <name evidence="2" type="ORF">NX722_06020</name>
</gene>
<dbReference type="PANTHER" id="PTHR34351">
    <property type="entry name" value="SLR1927 PROTEIN-RELATED"/>
    <property type="match status" value="1"/>
</dbReference>
<keyword evidence="3" id="KW-1185">Reference proteome</keyword>